<reference evidence="1" key="1">
    <citation type="journal article" date="2021" name="Nat. Commun.">
        <title>Genetic determinants of endophytism in the Arabidopsis root mycobiome.</title>
        <authorList>
            <person name="Mesny F."/>
            <person name="Miyauchi S."/>
            <person name="Thiergart T."/>
            <person name="Pickel B."/>
            <person name="Atanasova L."/>
            <person name="Karlsson M."/>
            <person name="Huettel B."/>
            <person name="Barry K.W."/>
            <person name="Haridas S."/>
            <person name="Chen C."/>
            <person name="Bauer D."/>
            <person name="Andreopoulos W."/>
            <person name="Pangilinan J."/>
            <person name="LaButti K."/>
            <person name="Riley R."/>
            <person name="Lipzen A."/>
            <person name="Clum A."/>
            <person name="Drula E."/>
            <person name="Henrissat B."/>
            <person name="Kohler A."/>
            <person name="Grigoriev I.V."/>
            <person name="Martin F.M."/>
            <person name="Hacquard S."/>
        </authorList>
    </citation>
    <scope>NUCLEOTIDE SEQUENCE</scope>
    <source>
        <strain evidence="1">MPI-SDFR-AT-0120</strain>
    </source>
</reference>
<evidence type="ECO:0000313" key="1">
    <source>
        <dbReference type="EMBL" id="KAH7094458.1"/>
    </source>
</evidence>
<protein>
    <submittedName>
        <fullName evidence="1">Uncharacterized protein</fullName>
    </submittedName>
</protein>
<dbReference type="AlphaFoldDB" id="A0A8K0RJM7"/>
<sequence>MTSSAVAVLVELPLAVPFETFIAVFDMHIQPLVMRQEGIISFKKGRRLEDPAGAPWAIILAVWQNIQFNDHFLTSQTAQHINDELQTMIRGPTIMTRYRLNVGPQLLDYIPYSSFRRFKLSAPSPSEKAHARDAKHEAWLSNIKGLNVMSTWAELCSYNPGCDACHHEKCRSERVVVLSLNGLSPESVRRRSVKLTTDAELLASFTIEWITSVSLDSYWGSSPQICKRSLVVGKRLFWDTMLADNVSNTLD</sequence>
<organism evidence="1 2">
    <name type="scientific">Paraphoma chrysanthemicola</name>
    <dbReference type="NCBI Taxonomy" id="798071"/>
    <lineage>
        <taxon>Eukaryota</taxon>
        <taxon>Fungi</taxon>
        <taxon>Dikarya</taxon>
        <taxon>Ascomycota</taxon>
        <taxon>Pezizomycotina</taxon>
        <taxon>Dothideomycetes</taxon>
        <taxon>Pleosporomycetidae</taxon>
        <taxon>Pleosporales</taxon>
        <taxon>Pleosporineae</taxon>
        <taxon>Phaeosphaeriaceae</taxon>
        <taxon>Paraphoma</taxon>
    </lineage>
</organism>
<name>A0A8K0RJM7_9PLEO</name>
<dbReference type="EMBL" id="JAGMVJ010000001">
    <property type="protein sequence ID" value="KAH7094458.1"/>
    <property type="molecule type" value="Genomic_DNA"/>
</dbReference>
<comment type="caution">
    <text evidence="1">The sequence shown here is derived from an EMBL/GenBank/DDBJ whole genome shotgun (WGS) entry which is preliminary data.</text>
</comment>
<gene>
    <name evidence="1" type="ORF">FB567DRAFT_4149</name>
</gene>
<evidence type="ECO:0000313" key="2">
    <source>
        <dbReference type="Proteomes" id="UP000813461"/>
    </source>
</evidence>
<dbReference type="Proteomes" id="UP000813461">
    <property type="component" value="Unassembled WGS sequence"/>
</dbReference>
<proteinExistence type="predicted"/>
<keyword evidence="2" id="KW-1185">Reference proteome</keyword>
<accession>A0A8K0RJM7</accession>
<dbReference type="OrthoDB" id="10284578at2759"/>